<reference evidence="2" key="1">
    <citation type="journal article" date="2022" name="G3 (Bethesda)">
        <title>High quality genome of the basidiomycete yeast Dioszegia hungarica PDD-24b-2 isolated from cloud water.</title>
        <authorList>
            <person name="Jarrige D."/>
            <person name="Haridas S."/>
            <person name="Bleykasten-Grosshans C."/>
            <person name="Joly M."/>
            <person name="Nadalig T."/>
            <person name="Sancelme M."/>
            <person name="Vuilleumier S."/>
            <person name="Grigoriev I.V."/>
            <person name="Amato P."/>
            <person name="Bringel F."/>
        </authorList>
    </citation>
    <scope>NUCLEOTIDE SEQUENCE</scope>
    <source>
        <strain evidence="2">PDD-24b-2</strain>
    </source>
</reference>
<name>A0AA38H7H6_9TREE</name>
<evidence type="ECO:0000256" key="1">
    <source>
        <dbReference type="SAM" id="MobiDB-lite"/>
    </source>
</evidence>
<proteinExistence type="predicted"/>
<keyword evidence="3" id="KW-1185">Reference proteome</keyword>
<feature type="region of interest" description="Disordered" evidence="1">
    <location>
        <begin position="130"/>
        <end position="152"/>
    </location>
</feature>
<feature type="compositionally biased region" description="Polar residues" evidence="1">
    <location>
        <begin position="731"/>
        <end position="740"/>
    </location>
</feature>
<evidence type="ECO:0000313" key="2">
    <source>
        <dbReference type="EMBL" id="KAI9634264.1"/>
    </source>
</evidence>
<feature type="compositionally biased region" description="Polar residues" evidence="1">
    <location>
        <begin position="239"/>
        <end position="268"/>
    </location>
</feature>
<feature type="region of interest" description="Disordered" evidence="1">
    <location>
        <begin position="354"/>
        <end position="377"/>
    </location>
</feature>
<feature type="compositionally biased region" description="Low complexity" evidence="1">
    <location>
        <begin position="698"/>
        <end position="719"/>
    </location>
</feature>
<sequence length="791" mass="83851">MDRKDLRELFDRHDIPPNHALSYLPPLPQTPHTNRHALAEYASDDADEKYQPRSQRRRGPDRPEREYPSSTVRRHANGGGDEGRLPRSTTLPSLSTGNRAAPRKSQIDSHYPMLSTRQSSMNTARNISPVKADFLPPTQPSALLHPSSAATPSSATITSRTIVSASFMLPAGADMSMLQDVTFGELGRVSLGNDTVELDTRVGMAAASGHGSAVGVTGVSAPMVSPIKRGSRPPAEPFAQSNLLPRTPARGSSTSTAPIELSQPSTVVAESHGRAPSTLRTSRPSGSIRRLPPSTSSNFLTVPTQDHAGDASTLLPVSPLKTRHLLSDEHLLTHTKMEDETMLSMSLLMPPLVGPVRRASPAKTPRSAKPRTRAEGADQTMDIQQMMARANQARGVGVEESVVDLFRADMDDDDMNISMVSNTFIPPDLRPGLVRSKSLSRLEMEKRATDRPRANDAQAEYTRTLPRTRPTSYIELGAQPSPTRTRPVVAPAPIASRRVSLSVGALPLPSSASMRKLDSPLRRIASPVKPIARPAGPVPATRSVLPRPAAKSSMPPSAVKASQPPKPRTGSTPSLVPARSSTLPRAPTVRTTTVPAQAARTGIRPAPVEPKPTSRPVARPLPTGSSARPTASTVPRSFGGDAAGVSNRLPRPPTSSTLPTRAAKGSMGPPGLPRPTIPAVSAAKARTLSTPATTVIKPPSSIRPTTTTTSRPPTVRAAALPTSRPIPSARVPTTSGSTLPRSVPSTAPSSTHPSATISKSSSRSTTAAGLADIRARLDKLQARHQTSRVPR</sequence>
<dbReference type="AlphaFoldDB" id="A0AA38H7H6"/>
<feature type="compositionally biased region" description="Low complexity" evidence="1">
    <location>
        <begin position="584"/>
        <end position="601"/>
    </location>
</feature>
<feature type="compositionally biased region" description="Basic and acidic residues" evidence="1">
    <location>
        <begin position="58"/>
        <end position="67"/>
    </location>
</feature>
<dbReference type="GeneID" id="77729564"/>
<feature type="region of interest" description="Disordered" evidence="1">
    <location>
        <begin position="1"/>
        <end position="112"/>
    </location>
</feature>
<feature type="region of interest" description="Disordered" evidence="1">
    <location>
        <begin position="528"/>
        <end position="772"/>
    </location>
</feature>
<organism evidence="2 3">
    <name type="scientific">Dioszegia hungarica</name>
    <dbReference type="NCBI Taxonomy" id="4972"/>
    <lineage>
        <taxon>Eukaryota</taxon>
        <taxon>Fungi</taxon>
        <taxon>Dikarya</taxon>
        <taxon>Basidiomycota</taxon>
        <taxon>Agaricomycotina</taxon>
        <taxon>Tremellomycetes</taxon>
        <taxon>Tremellales</taxon>
        <taxon>Bulleribasidiaceae</taxon>
        <taxon>Dioszegia</taxon>
    </lineage>
</organism>
<evidence type="ECO:0000313" key="3">
    <source>
        <dbReference type="Proteomes" id="UP001164286"/>
    </source>
</evidence>
<feature type="compositionally biased region" description="Low complexity" evidence="1">
    <location>
        <begin position="742"/>
        <end position="768"/>
    </location>
</feature>
<gene>
    <name evidence="2" type="ORF">MKK02DRAFT_38937</name>
</gene>
<feature type="compositionally biased region" description="Low complexity" evidence="1">
    <location>
        <begin position="141"/>
        <end position="152"/>
    </location>
</feature>
<comment type="caution">
    <text evidence="2">The sequence shown here is derived from an EMBL/GenBank/DDBJ whole genome shotgun (WGS) entry which is preliminary data.</text>
</comment>
<dbReference type="Proteomes" id="UP001164286">
    <property type="component" value="Unassembled WGS sequence"/>
</dbReference>
<feature type="region of interest" description="Disordered" evidence="1">
    <location>
        <begin position="224"/>
        <end position="297"/>
    </location>
</feature>
<feature type="compositionally biased region" description="Polar residues" evidence="1">
    <location>
        <begin position="623"/>
        <end position="635"/>
    </location>
</feature>
<dbReference type="EMBL" id="JAKWFO010000008">
    <property type="protein sequence ID" value="KAI9634264.1"/>
    <property type="molecule type" value="Genomic_DNA"/>
</dbReference>
<dbReference type="RefSeq" id="XP_052944041.1">
    <property type="nucleotide sequence ID" value="XM_053090359.1"/>
</dbReference>
<accession>A0AA38H7H6</accession>
<protein>
    <submittedName>
        <fullName evidence="2">Uncharacterized protein</fullName>
    </submittedName>
</protein>
<feature type="compositionally biased region" description="Polar residues" evidence="1">
    <location>
        <begin position="569"/>
        <end position="583"/>
    </location>
</feature>
<feature type="compositionally biased region" description="Polar residues" evidence="1">
    <location>
        <begin position="87"/>
        <end position="98"/>
    </location>
</feature>
<feature type="compositionally biased region" description="Basic and acidic residues" evidence="1">
    <location>
        <begin position="1"/>
        <end position="16"/>
    </location>
</feature>